<dbReference type="KEGG" id="cthr:CTHT_0000730"/>
<gene>
    <name evidence="2" type="ORF">CTHT_0000730</name>
</gene>
<evidence type="ECO:0000256" key="1">
    <source>
        <dbReference type="SAM" id="MobiDB-lite"/>
    </source>
</evidence>
<accession>G0RYV7</accession>
<protein>
    <submittedName>
        <fullName evidence="2">Uncharacterized protein</fullName>
    </submittedName>
</protein>
<dbReference type="OrthoDB" id="4583841at2759"/>
<proteinExistence type="predicted"/>
<dbReference type="AlphaFoldDB" id="G0RYV7"/>
<organism evidence="3">
    <name type="scientific">Chaetomium thermophilum (strain DSM 1495 / CBS 144.50 / IMI 039719)</name>
    <name type="common">Thermochaetoides thermophila</name>
    <dbReference type="NCBI Taxonomy" id="759272"/>
    <lineage>
        <taxon>Eukaryota</taxon>
        <taxon>Fungi</taxon>
        <taxon>Dikarya</taxon>
        <taxon>Ascomycota</taxon>
        <taxon>Pezizomycotina</taxon>
        <taxon>Sordariomycetes</taxon>
        <taxon>Sordariomycetidae</taxon>
        <taxon>Sordariales</taxon>
        <taxon>Chaetomiaceae</taxon>
        <taxon>Thermochaetoides</taxon>
    </lineage>
</organism>
<dbReference type="eggNOG" id="ENOG502RJVZ">
    <property type="taxonomic scope" value="Eukaryota"/>
</dbReference>
<name>G0RYV7_CHATD</name>
<dbReference type="EMBL" id="GL988032">
    <property type="protein sequence ID" value="EGS23385.1"/>
    <property type="molecule type" value="Genomic_DNA"/>
</dbReference>
<evidence type="ECO:0000313" key="2">
    <source>
        <dbReference type="EMBL" id="EGS23385.1"/>
    </source>
</evidence>
<dbReference type="RefSeq" id="XP_006690627.1">
    <property type="nucleotide sequence ID" value="XM_006690564.1"/>
</dbReference>
<dbReference type="GeneID" id="18254111"/>
<reference evidence="2 3" key="1">
    <citation type="journal article" date="2011" name="Cell">
        <title>Insight into structure and assembly of the nuclear pore complex by utilizing the genome of a eukaryotic thermophile.</title>
        <authorList>
            <person name="Amlacher S."/>
            <person name="Sarges P."/>
            <person name="Flemming D."/>
            <person name="van Noort V."/>
            <person name="Kunze R."/>
            <person name="Devos D.P."/>
            <person name="Arumugam M."/>
            <person name="Bork P."/>
            <person name="Hurt E."/>
        </authorList>
    </citation>
    <scope>NUCLEOTIDE SEQUENCE [LARGE SCALE GENOMIC DNA]</scope>
    <source>
        <strain evidence="3">DSM 1495 / CBS 144.50 / IMI 039719</strain>
    </source>
</reference>
<sequence length="228" mass="25154">MGPVSQDVNTIGKTTTDISDSSAEKAFGSTQPSLLYDCAVPSGSNGSRFPSRQCSTSPRPQPSIVIREASQAPPNLGLALKLPIKSFQSHLNPPNSLRQPHSSPHLALPLSPLERISQKQACSIPSSAYDRALEMELRRSEWKHAIYHFPVRGKESWVIDTDLTESSHARLAEVARRSGEGFTFNGDMDVARVYEVLSCEHERIRELMRIERKAAAADGFTREKASVQ</sequence>
<dbReference type="HOGENOM" id="CLU_1214620_0_0_1"/>
<feature type="region of interest" description="Disordered" evidence="1">
    <location>
        <begin position="1"/>
        <end position="26"/>
    </location>
</feature>
<dbReference type="Proteomes" id="UP000008066">
    <property type="component" value="Unassembled WGS sequence"/>
</dbReference>
<evidence type="ECO:0000313" key="3">
    <source>
        <dbReference type="Proteomes" id="UP000008066"/>
    </source>
</evidence>
<feature type="compositionally biased region" description="Polar residues" evidence="1">
    <location>
        <begin position="1"/>
        <end position="21"/>
    </location>
</feature>
<keyword evidence="3" id="KW-1185">Reference proteome</keyword>